<protein>
    <submittedName>
        <fullName evidence="1">Uncharacterized protein</fullName>
    </submittedName>
</protein>
<dbReference type="Proteomes" id="UP000629098">
    <property type="component" value="Unassembled WGS sequence"/>
</dbReference>
<accession>A0A8J7BY76</accession>
<proteinExistence type="predicted"/>
<reference evidence="1" key="1">
    <citation type="submission" date="2020-09" db="EMBL/GenBank/DDBJ databases">
        <title>Iningainema tapete sp. nov. (Scytonemataceae, Cyanobacteria) from greenhouses in central Florida (USA) produces two types of nodularin with biosynthetic potential for microcystin-LR and anabaenopeptins.</title>
        <authorList>
            <person name="Berthold D.E."/>
            <person name="Lefler F.W."/>
            <person name="Huang I.-S."/>
            <person name="Abdulla H."/>
            <person name="Zimba P.V."/>
            <person name="Laughinghouse H.D. IV."/>
        </authorList>
    </citation>
    <scope>NUCLEOTIDE SEQUENCE</scope>
    <source>
        <strain evidence="1">BLCCT55</strain>
    </source>
</reference>
<comment type="caution">
    <text evidence="1">The sequence shown here is derived from an EMBL/GenBank/DDBJ whole genome shotgun (WGS) entry which is preliminary data.</text>
</comment>
<gene>
    <name evidence="1" type="ORF">ICL16_24855</name>
</gene>
<keyword evidence="2" id="KW-1185">Reference proteome</keyword>
<sequence>MYIQKSELYQIASIDRIQDLAGELVSVSTRINTSPWPRPVLIDGQAVMLVVKAVGNKLEITEDYEYEMAPKNIIRRY</sequence>
<name>A0A8J7BY76_9CYAN</name>
<dbReference type="EMBL" id="JACXAE010000076">
    <property type="protein sequence ID" value="MBD2775202.1"/>
    <property type="molecule type" value="Genomic_DNA"/>
</dbReference>
<dbReference type="AlphaFoldDB" id="A0A8J7BY76"/>
<dbReference type="RefSeq" id="WP_190833278.1">
    <property type="nucleotide sequence ID" value="NZ_CAWPPI010000076.1"/>
</dbReference>
<evidence type="ECO:0000313" key="1">
    <source>
        <dbReference type="EMBL" id="MBD2775202.1"/>
    </source>
</evidence>
<organism evidence="1 2">
    <name type="scientific">Iningainema tapete BLCC-T55</name>
    <dbReference type="NCBI Taxonomy" id="2748662"/>
    <lineage>
        <taxon>Bacteria</taxon>
        <taxon>Bacillati</taxon>
        <taxon>Cyanobacteriota</taxon>
        <taxon>Cyanophyceae</taxon>
        <taxon>Nostocales</taxon>
        <taxon>Scytonemataceae</taxon>
        <taxon>Iningainema tapete</taxon>
    </lineage>
</organism>
<evidence type="ECO:0000313" key="2">
    <source>
        <dbReference type="Proteomes" id="UP000629098"/>
    </source>
</evidence>